<feature type="transmembrane region" description="Helical" evidence="1">
    <location>
        <begin position="21"/>
        <end position="40"/>
    </location>
</feature>
<keyword evidence="1" id="KW-0812">Transmembrane</keyword>
<evidence type="ECO:0000313" key="3">
    <source>
        <dbReference type="Proteomes" id="UP000281498"/>
    </source>
</evidence>
<sequence length="129" mass="14880">MEKKNKYSVCPPSIIRREKDYLIVLSTLFLLTRYLTLWPVPINPSYWEAPQAEGYTGPHKVNNGLAGMEVIELDHYKQPEHIVYRDNWLYAATKDGEITRVRPDGSDSNQQNCIIPNLIEQNSSSCVQR</sequence>
<dbReference type="OrthoDB" id="241638at2"/>
<protein>
    <submittedName>
        <fullName evidence="2">Uncharacterized protein</fullName>
    </submittedName>
</protein>
<name>A0A3A9K6N6_9BACI</name>
<reference evidence="2 3" key="1">
    <citation type="submission" date="2017-10" db="EMBL/GenBank/DDBJ databases">
        <title>Bacillus sp. nov., a halophilic bacterium isolated from a Keqin Lake.</title>
        <authorList>
            <person name="Wang H."/>
        </authorList>
    </citation>
    <scope>NUCLEOTIDE SEQUENCE [LARGE SCALE GENOMIC DNA]</scope>
    <source>
        <strain evidence="2 3">KCTC 13187</strain>
    </source>
</reference>
<dbReference type="RefSeq" id="WP_110935809.1">
    <property type="nucleotide sequence ID" value="NZ_KZ614146.1"/>
</dbReference>
<dbReference type="Proteomes" id="UP000281498">
    <property type="component" value="Unassembled WGS sequence"/>
</dbReference>
<keyword evidence="3" id="KW-1185">Reference proteome</keyword>
<dbReference type="EMBL" id="PDOE01000006">
    <property type="protein sequence ID" value="RKL66530.1"/>
    <property type="molecule type" value="Genomic_DNA"/>
</dbReference>
<dbReference type="Pfam" id="PF20067">
    <property type="entry name" value="SSL_N"/>
    <property type="match status" value="1"/>
</dbReference>
<gene>
    <name evidence="2" type="ORF">CR203_14640</name>
</gene>
<dbReference type="AlphaFoldDB" id="A0A3A9K6N6"/>
<evidence type="ECO:0000256" key="1">
    <source>
        <dbReference type="SAM" id="Phobius"/>
    </source>
</evidence>
<accession>A0A3A9K6N6</accession>
<proteinExistence type="predicted"/>
<keyword evidence="1" id="KW-1133">Transmembrane helix</keyword>
<organism evidence="2 3">
    <name type="scientific">Salipaludibacillus neizhouensis</name>
    <dbReference type="NCBI Taxonomy" id="885475"/>
    <lineage>
        <taxon>Bacteria</taxon>
        <taxon>Bacillati</taxon>
        <taxon>Bacillota</taxon>
        <taxon>Bacilli</taxon>
        <taxon>Bacillales</taxon>
        <taxon>Bacillaceae</taxon>
    </lineage>
</organism>
<evidence type="ECO:0000313" key="2">
    <source>
        <dbReference type="EMBL" id="RKL66530.1"/>
    </source>
</evidence>
<keyword evidence="1" id="KW-0472">Membrane</keyword>
<comment type="caution">
    <text evidence="2">The sequence shown here is derived from an EMBL/GenBank/DDBJ whole genome shotgun (WGS) entry which is preliminary data.</text>
</comment>